<evidence type="ECO:0008006" key="4">
    <source>
        <dbReference type="Google" id="ProtNLM"/>
    </source>
</evidence>
<keyword evidence="3" id="KW-1185">Reference proteome</keyword>
<protein>
    <recommendedName>
        <fullName evidence="4">Transmembrane protein</fullName>
    </recommendedName>
</protein>
<dbReference type="Proteomes" id="UP000193560">
    <property type="component" value="Unassembled WGS sequence"/>
</dbReference>
<feature type="transmembrane region" description="Helical" evidence="1">
    <location>
        <begin position="55"/>
        <end position="82"/>
    </location>
</feature>
<sequence length="136" mass="15858">MVTDKSKHLYEDTNLLGNLGQYMETITELSKNYWVLFKDTVTQLWQYTEFRLMTYIFLGLSFFPISIFVLFCTCLSSLILFIATGIWLFFSAIAFFVLLPFLIGSFGMAIALVLVYQGYIYFTTPNTPYQQHKDED</sequence>
<feature type="transmembrane region" description="Helical" evidence="1">
    <location>
        <begin position="88"/>
        <end position="116"/>
    </location>
</feature>
<organism evidence="2 3">
    <name type="scientific">Absidia repens</name>
    <dbReference type="NCBI Taxonomy" id="90262"/>
    <lineage>
        <taxon>Eukaryota</taxon>
        <taxon>Fungi</taxon>
        <taxon>Fungi incertae sedis</taxon>
        <taxon>Mucoromycota</taxon>
        <taxon>Mucoromycotina</taxon>
        <taxon>Mucoromycetes</taxon>
        <taxon>Mucorales</taxon>
        <taxon>Cunninghamellaceae</taxon>
        <taxon>Absidia</taxon>
    </lineage>
</organism>
<evidence type="ECO:0000313" key="3">
    <source>
        <dbReference type="Proteomes" id="UP000193560"/>
    </source>
</evidence>
<keyword evidence="1" id="KW-1133">Transmembrane helix</keyword>
<evidence type="ECO:0000256" key="1">
    <source>
        <dbReference type="SAM" id="Phobius"/>
    </source>
</evidence>
<comment type="caution">
    <text evidence="2">The sequence shown here is derived from an EMBL/GenBank/DDBJ whole genome shotgun (WGS) entry which is preliminary data.</text>
</comment>
<reference evidence="2 3" key="1">
    <citation type="submission" date="2016-07" db="EMBL/GenBank/DDBJ databases">
        <title>Pervasive Adenine N6-methylation of Active Genes in Fungi.</title>
        <authorList>
            <consortium name="DOE Joint Genome Institute"/>
            <person name="Mondo S.J."/>
            <person name="Dannebaum R.O."/>
            <person name="Kuo R.C."/>
            <person name="Labutti K."/>
            <person name="Haridas S."/>
            <person name="Kuo A."/>
            <person name="Salamov A."/>
            <person name="Ahrendt S.R."/>
            <person name="Lipzen A."/>
            <person name="Sullivan W."/>
            <person name="Andreopoulos W.B."/>
            <person name="Clum A."/>
            <person name="Lindquist E."/>
            <person name="Daum C."/>
            <person name="Ramamoorthy G.K."/>
            <person name="Gryganskyi A."/>
            <person name="Culley D."/>
            <person name="Magnuson J.K."/>
            <person name="James T.Y."/>
            <person name="O'Malley M.A."/>
            <person name="Stajich J.E."/>
            <person name="Spatafora J.W."/>
            <person name="Visel A."/>
            <person name="Grigoriev I.V."/>
        </authorList>
    </citation>
    <scope>NUCLEOTIDE SEQUENCE [LARGE SCALE GENOMIC DNA]</scope>
    <source>
        <strain evidence="2 3">NRRL 1336</strain>
    </source>
</reference>
<accession>A0A1X2J2A7</accession>
<proteinExistence type="predicted"/>
<keyword evidence="1" id="KW-0472">Membrane</keyword>
<name>A0A1X2J2A7_9FUNG</name>
<gene>
    <name evidence="2" type="ORF">BCR42DRAFT_401305</name>
</gene>
<dbReference type="EMBL" id="MCGE01000001">
    <property type="protein sequence ID" value="ORZ25969.1"/>
    <property type="molecule type" value="Genomic_DNA"/>
</dbReference>
<evidence type="ECO:0000313" key="2">
    <source>
        <dbReference type="EMBL" id="ORZ25969.1"/>
    </source>
</evidence>
<dbReference type="AlphaFoldDB" id="A0A1X2J2A7"/>
<keyword evidence="1" id="KW-0812">Transmembrane</keyword>
<dbReference type="OrthoDB" id="2275858at2759"/>